<dbReference type="EMBL" id="FOPC01000004">
    <property type="protein sequence ID" value="SFG51185.1"/>
    <property type="molecule type" value="Genomic_DNA"/>
</dbReference>
<evidence type="ECO:0000256" key="5">
    <source>
        <dbReference type="ARBA" id="ARBA00023002"/>
    </source>
</evidence>
<feature type="domain" description="Acyl-CoA dehydrogenase/oxidase N-terminal" evidence="11">
    <location>
        <begin position="6"/>
        <end position="118"/>
    </location>
</feature>
<dbReference type="InterPro" id="IPR006089">
    <property type="entry name" value="Acyl-CoA_DH_CS"/>
</dbReference>
<evidence type="ECO:0000259" key="11">
    <source>
        <dbReference type="Pfam" id="PF02771"/>
    </source>
</evidence>
<organism evidence="12 13">
    <name type="scientific">Algoriphagus hitonicola</name>
    <dbReference type="NCBI Taxonomy" id="435880"/>
    <lineage>
        <taxon>Bacteria</taxon>
        <taxon>Pseudomonadati</taxon>
        <taxon>Bacteroidota</taxon>
        <taxon>Cytophagia</taxon>
        <taxon>Cytophagales</taxon>
        <taxon>Cyclobacteriaceae</taxon>
        <taxon>Algoriphagus</taxon>
    </lineage>
</organism>
<evidence type="ECO:0000256" key="3">
    <source>
        <dbReference type="ARBA" id="ARBA00022630"/>
    </source>
</evidence>
<dbReference type="InterPro" id="IPR037069">
    <property type="entry name" value="AcylCoA_DH/ox_N_sf"/>
</dbReference>
<dbReference type="InterPro" id="IPR009075">
    <property type="entry name" value="AcylCo_DH/oxidase_C"/>
</dbReference>
<evidence type="ECO:0000259" key="9">
    <source>
        <dbReference type="Pfam" id="PF00441"/>
    </source>
</evidence>
<dbReference type="PANTHER" id="PTHR43884">
    <property type="entry name" value="ACYL-COA DEHYDROGENASE"/>
    <property type="match status" value="1"/>
</dbReference>
<dbReference type="InterPro" id="IPR006091">
    <property type="entry name" value="Acyl-CoA_Oxase/DH_mid-dom"/>
</dbReference>
<dbReference type="Pfam" id="PF02771">
    <property type="entry name" value="Acyl-CoA_dh_N"/>
    <property type="match status" value="1"/>
</dbReference>
<gene>
    <name evidence="12" type="ORF">SAMN04487988_104247</name>
</gene>
<evidence type="ECO:0000256" key="8">
    <source>
        <dbReference type="RuleBase" id="RU362125"/>
    </source>
</evidence>
<dbReference type="CDD" id="cd01158">
    <property type="entry name" value="SCAD_SBCAD"/>
    <property type="match status" value="1"/>
</dbReference>
<sequence>MNFQLTEEHLAVQEAAREFAQKELLPEVIDRDIEARFPAEQVQKMAELGFLGMMVDPKYHGGGMDTLSYVIAMEELSKIDASASVAMSVNNSLVCWGLEKYGTEEQKEKYLKPLASGEILGAFCLSEPEAGSDATSQRTEAVREGDFYILNGTKNWITNGSSASVYLVIAQTDHSKGHKGISALIVEKDWDGFVIGKKEDKMGIRGSDTHSLMFTDVKVPVENRIGEEGFGFNFAMETLNGGRIGIAAQALGIAAGAYEFSLAYSKERKAFGKPISQHQAIQFKLADMATQIEAARMLVYKAAVLKDQGEDYAYASAMAKLYASEVAMNVTTEAVQIHGGYGYVREYHVERLMRDAKITQIYEGTSEIQKIVISRSLLR</sequence>
<evidence type="ECO:0000256" key="1">
    <source>
        <dbReference type="ARBA" id="ARBA00001974"/>
    </source>
</evidence>
<dbReference type="PIRSF" id="PIRSF016578">
    <property type="entry name" value="HsaA"/>
    <property type="match status" value="1"/>
</dbReference>
<dbReference type="OrthoDB" id="1489360at2"/>
<comment type="similarity">
    <text evidence="2 8">Belongs to the acyl-CoA dehydrogenase family.</text>
</comment>
<evidence type="ECO:0000256" key="6">
    <source>
        <dbReference type="ARBA" id="ARBA00066362"/>
    </source>
</evidence>
<evidence type="ECO:0000313" key="12">
    <source>
        <dbReference type="EMBL" id="SFG51185.1"/>
    </source>
</evidence>
<feature type="domain" description="Acyl-CoA dehydrogenase/oxidase C-terminal" evidence="9">
    <location>
        <begin position="231"/>
        <end position="378"/>
    </location>
</feature>
<dbReference type="FunFam" id="2.40.110.10:FF:000001">
    <property type="entry name" value="Acyl-CoA dehydrogenase, mitochondrial"/>
    <property type="match status" value="1"/>
</dbReference>
<dbReference type="RefSeq" id="WP_092790404.1">
    <property type="nucleotide sequence ID" value="NZ_FOPC01000004.1"/>
</dbReference>
<comment type="cofactor">
    <cofactor evidence="1 8">
        <name>FAD</name>
        <dbReference type="ChEBI" id="CHEBI:57692"/>
    </cofactor>
</comment>
<keyword evidence="5 8" id="KW-0560">Oxidoreductase</keyword>
<dbReference type="Proteomes" id="UP000199642">
    <property type="component" value="Unassembled WGS sequence"/>
</dbReference>
<dbReference type="Pfam" id="PF02770">
    <property type="entry name" value="Acyl-CoA_dh_M"/>
    <property type="match status" value="1"/>
</dbReference>
<dbReference type="Gene3D" id="1.10.540.10">
    <property type="entry name" value="Acyl-CoA dehydrogenase/oxidase, N-terminal domain"/>
    <property type="match status" value="1"/>
</dbReference>
<dbReference type="EC" id="1.3.8.10" evidence="6"/>
<dbReference type="SUPFAM" id="SSF56645">
    <property type="entry name" value="Acyl-CoA dehydrogenase NM domain-like"/>
    <property type="match status" value="1"/>
</dbReference>
<dbReference type="Gene3D" id="2.40.110.10">
    <property type="entry name" value="Butyryl-CoA Dehydrogenase, subunit A, domain 2"/>
    <property type="match status" value="1"/>
</dbReference>
<dbReference type="AlphaFoldDB" id="A0A1I2SEC4"/>
<dbReference type="Pfam" id="PF00441">
    <property type="entry name" value="Acyl-CoA_dh_1"/>
    <property type="match status" value="1"/>
</dbReference>
<protein>
    <recommendedName>
        <fullName evidence="7">Cyclohex-1-ene-1-carbonyl-CoA dehydrogenase</fullName>
        <ecNumber evidence="6">1.3.8.10</ecNumber>
    </recommendedName>
</protein>
<dbReference type="Gene3D" id="1.20.140.10">
    <property type="entry name" value="Butyryl-CoA Dehydrogenase, subunit A, domain 3"/>
    <property type="match status" value="1"/>
</dbReference>
<dbReference type="FunFam" id="1.10.540.10:FF:000002">
    <property type="entry name" value="Acyl-CoA dehydrogenase FadE19"/>
    <property type="match status" value="1"/>
</dbReference>
<accession>A0A1I2SEC4</accession>
<dbReference type="InterPro" id="IPR046373">
    <property type="entry name" value="Acyl-CoA_Oxase/DH_mid-dom_sf"/>
</dbReference>
<evidence type="ECO:0000256" key="7">
    <source>
        <dbReference type="ARBA" id="ARBA00072305"/>
    </source>
</evidence>
<evidence type="ECO:0000313" key="13">
    <source>
        <dbReference type="Proteomes" id="UP000199642"/>
    </source>
</evidence>
<dbReference type="GO" id="GO:0003995">
    <property type="term" value="F:acyl-CoA dehydrogenase activity"/>
    <property type="evidence" value="ECO:0007669"/>
    <property type="project" value="InterPro"/>
</dbReference>
<proteinExistence type="inferred from homology"/>
<dbReference type="PANTHER" id="PTHR43884:SF12">
    <property type="entry name" value="ISOVALERYL-COA DEHYDROGENASE, MITOCHONDRIAL-RELATED"/>
    <property type="match status" value="1"/>
</dbReference>
<dbReference type="PROSITE" id="PS00072">
    <property type="entry name" value="ACYL_COA_DH_1"/>
    <property type="match status" value="1"/>
</dbReference>
<dbReference type="FunFam" id="1.20.140.10:FF:000004">
    <property type="entry name" value="Acyl-CoA dehydrogenase FadE25"/>
    <property type="match status" value="1"/>
</dbReference>
<keyword evidence="13" id="KW-1185">Reference proteome</keyword>
<dbReference type="GO" id="GO:0050660">
    <property type="term" value="F:flavin adenine dinucleotide binding"/>
    <property type="evidence" value="ECO:0007669"/>
    <property type="project" value="InterPro"/>
</dbReference>
<evidence type="ECO:0000259" key="10">
    <source>
        <dbReference type="Pfam" id="PF02770"/>
    </source>
</evidence>
<name>A0A1I2SEC4_9BACT</name>
<evidence type="ECO:0000256" key="2">
    <source>
        <dbReference type="ARBA" id="ARBA00009347"/>
    </source>
</evidence>
<reference evidence="13" key="1">
    <citation type="submission" date="2016-10" db="EMBL/GenBank/DDBJ databases">
        <authorList>
            <person name="Varghese N."/>
            <person name="Submissions S."/>
        </authorList>
    </citation>
    <scope>NUCLEOTIDE SEQUENCE [LARGE SCALE GENOMIC DNA]</scope>
    <source>
        <strain evidence="13">DSM 19315</strain>
    </source>
</reference>
<dbReference type="InterPro" id="IPR036250">
    <property type="entry name" value="AcylCo_DH-like_C"/>
</dbReference>
<keyword evidence="4 8" id="KW-0274">FAD</keyword>
<dbReference type="SUPFAM" id="SSF47203">
    <property type="entry name" value="Acyl-CoA dehydrogenase C-terminal domain-like"/>
    <property type="match status" value="1"/>
</dbReference>
<evidence type="ECO:0000256" key="4">
    <source>
        <dbReference type="ARBA" id="ARBA00022827"/>
    </source>
</evidence>
<dbReference type="STRING" id="435880.SAMN04487988_104247"/>
<feature type="domain" description="Acyl-CoA oxidase/dehydrogenase middle" evidence="10">
    <location>
        <begin position="122"/>
        <end position="217"/>
    </location>
</feature>
<dbReference type="InterPro" id="IPR009100">
    <property type="entry name" value="AcylCoA_DH/oxidase_NM_dom_sf"/>
</dbReference>
<dbReference type="InterPro" id="IPR013786">
    <property type="entry name" value="AcylCoA_DH/ox_N"/>
</dbReference>
<keyword evidence="3 8" id="KW-0285">Flavoprotein</keyword>
<dbReference type="PROSITE" id="PS00073">
    <property type="entry name" value="ACYL_COA_DH_2"/>
    <property type="match status" value="1"/>
</dbReference>